<reference evidence="1 2" key="1">
    <citation type="submission" date="2023-05" db="EMBL/GenBank/DDBJ databases">
        <title>B98-5 Cell Line De Novo Hybrid Assembly: An Optical Mapping Approach.</title>
        <authorList>
            <person name="Kananen K."/>
            <person name="Auerbach J.A."/>
            <person name="Kautto E."/>
            <person name="Blachly J.S."/>
        </authorList>
    </citation>
    <scope>NUCLEOTIDE SEQUENCE [LARGE SCALE GENOMIC DNA]</scope>
    <source>
        <strain evidence="1">B95-8</strain>
        <tissue evidence="1">Cell line</tissue>
    </source>
</reference>
<name>A0ABQ9VZ53_SAGOE</name>
<proteinExistence type="predicted"/>
<organism evidence="1 2">
    <name type="scientific">Saguinus oedipus</name>
    <name type="common">Cotton-top tamarin</name>
    <name type="synonym">Oedipomidas oedipus</name>
    <dbReference type="NCBI Taxonomy" id="9490"/>
    <lineage>
        <taxon>Eukaryota</taxon>
        <taxon>Metazoa</taxon>
        <taxon>Chordata</taxon>
        <taxon>Craniata</taxon>
        <taxon>Vertebrata</taxon>
        <taxon>Euteleostomi</taxon>
        <taxon>Mammalia</taxon>
        <taxon>Eutheria</taxon>
        <taxon>Euarchontoglires</taxon>
        <taxon>Primates</taxon>
        <taxon>Haplorrhini</taxon>
        <taxon>Platyrrhini</taxon>
        <taxon>Cebidae</taxon>
        <taxon>Callitrichinae</taxon>
        <taxon>Saguinus</taxon>
    </lineage>
</organism>
<comment type="caution">
    <text evidence="1">The sequence shown here is derived from an EMBL/GenBank/DDBJ whole genome shotgun (WGS) entry which is preliminary data.</text>
</comment>
<evidence type="ECO:0000313" key="2">
    <source>
        <dbReference type="Proteomes" id="UP001266305"/>
    </source>
</evidence>
<dbReference type="Proteomes" id="UP001266305">
    <property type="component" value="Unassembled WGS sequence"/>
</dbReference>
<protein>
    <submittedName>
        <fullName evidence="1">Uncharacterized protein</fullName>
    </submittedName>
</protein>
<sequence length="163" mass="18120">MCLYQQPPRMPLIRSGSLMSQQALESKAQLCLGFLMPVMPMGSNEQETCHKYLPVMVPPHAMPSGPPHTFPNAKLDSVCKKDLTYHASFLHPFSFAQSPPARRSSCSTGPDFWLRILSLAPLSGRSLLSGTLPWLNSTYQTLFHPQSITLTGLCRSTCIQMRI</sequence>
<evidence type="ECO:0000313" key="1">
    <source>
        <dbReference type="EMBL" id="KAK2114680.1"/>
    </source>
</evidence>
<dbReference type="EMBL" id="JASSZA010000004">
    <property type="protein sequence ID" value="KAK2114680.1"/>
    <property type="molecule type" value="Genomic_DNA"/>
</dbReference>
<gene>
    <name evidence="1" type="ORF">P7K49_008946</name>
</gene>
<accession>A0ABQ9VZ53</accession>
<keyword evidence="2" id="KW-1185">Reference proteome</keyword>